<evidence type="ECO:0000256" key="1">
    <source>
        <dbReference type="SAM" id="MobiDB-lite"/>
    </source>
</evidence>
<dbReference type="EMBL" id="FODD01000046">
    <property type="protein sequence ID" value="SEO83328.1"/>
    <property type="molecule type" value="Genomic_DNA"/>
</dbReference>
<dbReference type="Proteomes" id="UP000181951">
    <property type="component" value="Unassembled WGS sequence"/>
</dbReference>
<feature type="region of interest" description="Disordered" evidence="1">
    <location>
        <begin position="1"/>
        <end position="39"/>
    </location>
</feature>
<accession>A0A1H8SYB4</accession>
<evidence type="ECO:0000313" key="3">
    <source>
        <dbReference type="Proteomes" id="UP000181951"/>
    </source>
</evidence>
<protein>
    <submittedName>
        <fullName evidence="2">Uncharacterized protein</fullName>
    </submittedName>
</protein>
<dbReference type="STRING" id="310780.SAMN05216267_104638"/>
<keyword evidence="3" id="KW-1185">Reference proteome</keyword>
<reference evidence="2 3" key="1">
    <citation type="submission" date="2016-10" db="EMBL/GenBank/DDBJ databases">
        <authorList>
            <person name="de Groot N.N."/>
        </authorList>
    </citation>
    <scope>NUCLEOTIDE SEQUENCE [LARGE SCALE GENOMIC DNA]</scope>
    <source>
        <strain evidence="2 3">CGMCC 4.2026</strain>
    </source>
</reference>
<dbReference type="OrthoDB" id="4338705at2"/>
<name>A0A1H8SYB4_9ACTN</name>
<evidence type="ECO:0000313" key="2">
    <source>
        <dbReference type="EMBL" id="SEO83328.1"/>
    </source>
</evidence>
<dbReference type="AlphaFoldDB" id="A0A1H8SYB4"/>
<gene>
    <name evidence="2" type="ORF">SAMN05216267_104638</name>
</gene>
<organism evidence="2 3">
    <name type="scientific">Actinacidiphila rubida</name>
    <dbReference type="NCBI Taxonomy" id="310780"/>
    <lineage>
        <taxon>Bacteria</taxon>
        <taxon>Bacillati</taxon>
        <taxon>Actinomycetota</taxon>
        <taxon>Actinomycetes</taxon>
        <taxon>Kitasatosporales</taxon>
        <taxon>Streptomycetaceae</taxon>
        <taxon>Actinacidiphila</taxon>
    </lineage>
</organism>
<sequence length="186" mass="20783">MNDDTPAWDYPDIPPPPPRLPRARDGHQQFTSPRNQRDRDVWAAERWVQNGWTHQQIADALGLSAKSSAHEAVERGLRAPAAEREQRASDNRELLRARLELLHTTALDVMARKHLTVSFGKVITIKDDDGNEVPLIDDGPVLQAIDRLLKINESQRKFDGLDAPTQVSLGGEVTYNLVGVDPDDLS</sequence>
<dbReference type="RefSeq" id="WP_069462398.1">
    <property type="nucleotide sequence ID" value="NZ_FODD01000046.1"/>
</dbReference>
<proteinExistence type="predicted"/>